<evidence type="ECO:0000256" key="2">
    <source>
        <dbReference type="ARBA" id="ARBA00023015"/>
    </source>
</evidence>
<keyword evidence="2" id="KW-0805">Transcription regulation</keyword>
<sequence>MASSVEEAGREEVVSVELPAPPGWKKKFLPKQSGTPKKNEIIFTSPTGEEIVSKRQLEQYLKAHPGGPTASEFDWGTGETPRRSARISEKTKATPPPESETPKKRSRKSSAKKDDKEKETAPEGTEETKEVHMEDAEKSEKDNVDAKTEKVDVKQNQEDNKAQDTDTKTEAIPPEEGKVGLEGNIPNDAEESKKTSEAELESSKETLVGKEAEGSKVTQNENEKLEGEKVQEKAQQPECEAEKEDGSGDQDKADAAIAGEKKIEVEGEEKERDNRSTLVSEGEDKEKSVKENDAEYSAGVHENSKKVEGEATENGGHGSEAVKP</sequence>
<proteinExistence type="predicted"/>
<protein>
    <recommendedName>
        <fullName evidence="7">MBD domain-containing protein</fullName>
    </recommendedName>
</protein>
<dbReference type="InterPro" id="IPR001739">
    <property type="entry name" value="Methyl_CpG_DNA-bd"/>
</dbReference>
<dbReference type="Gene3D" id="3.30.890.10">
    <property type="entry name" value="Methyl-cpg-binding Protein 2, Chain A"/>
    <property type="match status" value="1"/>
</dbReference>
<dbReference type="InterPro" id="IPR016177">
    <property type="entry name" value="DNA-bd_dom_sf"/>
</dbReference>
<dbReference type="PANTHER" id="PTHR33729">
    <property type="entry name" value="METHYL-CPG BINDING DOMAIN CONTAINING PROTEIN, EXPRESSED"/>
    <property type="match status" value="1"/>
</dbReference>
<evidence type="ECO:0000256" key="1">
    <source>
        <dbReference type="ARBA" id="ARBA00004123"/>
    </source>
</evidence>
<evidence type="ECO:0000256" key="4">
    <source>
        <dbReference type="ARBA" id="ARBA00023163"/>
    </source>
</evidence>
<dbReference type="PROSITE" id="PS50982">
    <property type="entry name" value="MBD"/>
    <property type="match status" value="1"/>
</dbReference>
<name>A0A7N2L1T6_QUELO</name>
<feature type="compositionally biased region" description="Basic and acidic residues" evidence="6">
    <location>
        <begin position="282"/>
        <end position="293"/>
    </location>
</feature>
<feature type="compositionally biased region" description="Basic and acidic residues" evidence="6">
    <location>
        <begin position="111"/>
        <end position="179"/>
    </location>
</feature>
<keyword evidence="5" id="KW-0539">Nucleus</keyword>
<comment type="subcellular location">
    <subcellularLocation>
        <location evidence="1">Nucleus</location>
    </subcellularLocation>
</comment>
<evidence type="ECO:0000256" key="3">
    <source>
        <dbReference type="ARBA" id="ARBA00023125"/>
    </source>
</evidence>
<dbReference type="EnsemblPlants" id="QL02p088992:mrna">
    <property type="protein sequence ID" value="QL02p088992:mrna"/>
    <property type="gene ID" value="QL02p088992"/>
</dbReference>
<keyword evidence="3" id="KW-0238">DNA-binding</keyword>
<dbReference type="SUPFAM" id="SSF54171">
    <property type="entry name" value="DNA-binding domain"/>
    <property type="match status" value="1"/>
</dbReference>
<dbReference type="RefSeq" id="XP_030954589.1">
    <property type="nucleotide sequence ID" value="XM_031098729.1"/>
</dbReference>
<evidence type="ECO:0000256" key="6">
    <source>
        <dbReference type="SAM" id="MobiDB-lite"/>
    </source>
</evidence>
<feature type="compositionally biased region" description="Polar residues" evidence="6">
    <location>
        <begin position="32"/>
        <end position="47"/>
    </location>
</feature>
<dbReference type="PANTHER" id="PTHR33729:SF6">
    <property type="entry name" value="METHYL-CPG-BINDING DOMAIN-CONTAINING PROTEIN 11"/>
    <property type="match status" value="1"/>
</dbReference>
<dbReference type="RefSeq" id="XP_030954590.1">
    <property type="nucleotide sequence ID" value="XM_031098730.1"/>
</dbReference>
<accession>A0A7N2L1T6</accession>
<dbReference type="GO" id="GO:0003677">
    <property type="term" value="F:DNA binding"/>
    <property type="evidence" value="ECO:0007669"/>
    <property type="project" value="UniProtKB-KW"/>
</dbReference>
<feature type="region of interest" description="Disordered" evidence="6">
    <location>
        <begin position="1"/>
        <end position="324"/>
    </location>
</feature>
<dbReference type="OrthoDB" id="1435582at2759"/>
<dbReference type="GO" id="GO:0005634">
    <property type="term" value="C:nucleus"/>
    <property type="evidence" value="ECO:0007669"/>
    <property type="project" value="UniProtKB-SubCell"/>
</dbReference>
<organism evidence="8 9">
    <name type="scientific">Quercus lobata</name>
    <name type="common">Valley oak</name>
    <dbReference type="NCBI Taxonomy" id="97700"/>
    <lineage>
        <taxon>Eukaryota</taxon>
        <taxon>Viridiplantae</taxon>
        <taxon>Streptophyta</taxon>
        <taxon>Embryophyta</taxon>
        <taxon>Tracheophyta</taxon>
        <taxon>Spermatophyta</taxon>
        <taxon>Magnoliopsida</taxon>
        <taxon>eudicotyledons</taxon>
        <taxon>Gunneridae</taxon>
        <taxon>Pentapetalae</taxon>
        <taxon>rosids</taxon>
        <taxon>fabids</taxon>
        <taxon>Fagales</taxon>
        <taxon>Fagaceae</taxon>
        <taxon>Quercus</taxon>
    </lineage>
</organism>
<dbReference type="Proteomes" id="UP000594261">
    <property type="component" value="Chromosome 2"/>
</dbReference>
<dbReference type="KEGG" id="qlo:115977078"/>
<dbReference type="InParanoid" id="A0A7N2L1T6"/>
<evidence type="ECO:0000313" key="9">
    <source>
        <dbReference type="Proteomes" id="UP000594261"/>
    </source>
</evidence>
<evidence type="ECO:0000313" key="8">
    <source>
        <dbReference type="EnsemblPlants" id="QL02p088992:mrna"/>
    </source>
</evidence>
<dbReference type="OMA" id="EMVFIEL"/>
<dbReference type="GeneID" id="115977078"/>
<reference evidence="8" key="2">
    <citation type="submission" date="2021-01" db="UniProtKB">
        <authorList>
            <consortium name="EnsemblPlants"/>
        </authorList>
    </citation>
    <scope>IDENTIFICATION</scope>
</reference>
<evidence type="ECO:0000256" key="5">
    <source>
        <dbReference type="ARBA" id="ARBA00023242"/>
    </source>
</evidence>
<gene>
    <name evidence="8" type="primary">LOC115977078</name>
</gene>
<dbReference type="Gramene" id="QL02p088992:mrna">
    <property type="protein sequence ID" value="QL02p088992:mrna"/>
    <property type="gene ID" value="QL02p088992"/>
</dbReference>
<feature type="compositionally biased region" description="Basic and acidic residues" evidence="6">
    <location>
        <begin position="221"/>
        <end position="232"/>
    </location>
</feature>
<dbReference type="InterPro" id="IPR039622">
    <property type="entry name" value="MBD10/11"/>
</dbReference>
<dbReference type="Pfam" id="PF01429">
    <property type="entry name" value="MBD"/>
    <property type="match status" value="1"/>
</dbReference>
<feature type="compositionally biased region" description="Basic and acidic residues" evidence="6">
    <location>
        <begin position="80"/>
        <end position="92"/>
    </location>
</feature>
<feature type="compositionally biased region" description="Basic and acidic residues" evidence="6">
    <location>
        <begin position="190"/>
        <end position="214"/>
    </location>
</feature>
<feature type="domain" description="MBD" evidence="7">
    <location>
        <begin position="10"/>
        <end position="80"/>
    </location>
</feature>
<keyword evidence="4" id="KW-0804">Transcription</keyword>
<dbReference type="AlphaFoldDB" id="A0A7N2L1T6"/>
<keyword evidence="9" id="KW-1185">Reference proteome</keyword>
<feature type="compositionally biased region" description="Basic and acidic residues" evidence="6">
    <location>
        <begin position="244"/>
        <end position="275"/>
    </location>
</feature>
<reference evidence="9" key="1">
    <citation type="journal article" date="2016" name="G3 (Bethesda)">
        <title>First Draft Assembly and Annotation of the Genome of a California Endemic Oak Quercus lobata Nee (Fagaceae).</title>
        <authorList>
            <person name="Sork V.L."/>
            <person name="Fitz-Gibbon S.T."/>
            <person name="Puiu D."/>
            <person name="Crepeau M."/>
            <person name="Gugger P.F."/>
            <person name="Sherman R."/>
            <person name="Stevens K."/>
            <person name="Langley C.H."/>
            <person name="Pellegrini M."/>
            <person name="Salzberg S.L."/>
        </authorList>
    </citation>
    <scope>NUCLEOTIDE SEQUENCE [LARGE SCALE GENOMIC DNA]</scope>
    <source>
        <strain evidence="9">cv. SW786</strain>
    </source>
</reference>
<evidence type="ECO:0000259" key="7">
    <source>
        <dbReference type="PROSITE" id="PS50982"/>
    </source>
</evidence>